<evidence type="ECO:0000313" key="1">
    <source>
        <dbReference type="EMBL" id="PRP77760.1"/>
    </source>
</evidence>
<keyword evidence="2" id="KW-1185">Reference proteome</keyword>
<protein>
    <submittedName>
        <fullName evidence="1">Uncharacterized protein</fullName>
    </submittedName>
</protein>
<name>A0A2P6N1H7_9EUKA</name>
<sequence>MEKRPDRSEMMAAQTSYFQSSIEFSGLLLEHLGVVGQSDVWTRAEKLYRDKLEEARKANL</sequence>
<dbReference type="Proteomes" id="UP000241769">
    <property type="component" value="Unassembled WGS sequence"/>
</dbReference>
<comment type="caution">
    <text evidence="1">The sequence shown here is derived from an EMBL/GenBank/DDBJ whole genome shotgun (WGS) entry which is preliminary data.</text>
</comment>
<gene>
    <name evidence="1" type="ORF">PROFUN_14121</name>
</gene>
<dbReference type="AlphaFoldDB" id="A0A2P6N1H7"/>
<accession>A0A2P6N1H7</accession>
<proteinExistence type="predicted"/>
<organism evidence="1 2">
    <name type="scientific">Planoprotostelium fungivorum</name>
    <dbReference type="NCBI Taxonomy" id="1890364"/>
    <lineage>
        <taxon>Eukaryota</taxon>
        <taxon>Amoebozoa</taxon>
        <taxon>Evosea</taxon>
        <taxon>Variosea</taxon>
        <taxon>Cavosteliida</taxon>
        <taxon>Cavosteliaceae</taxon>
        <taxon>Planoprotostelium</taxon>
    </lineage>
</organism>
<reference evidence="1 2" key="1">
    <citation type="journal article" date="2018" name="Genome Biol. Evol.">
        <title>Multiple Roots of Fruiting Body Formation in Amoebozoa.</title>
        <authorList>
            <person name="Hillmann F."/>
            <person name="Forbes G."/>
            <person name="Novohradska S."/>
            <person name="Ferling I."/>
            <person name="Riege K."/>
            <person name="Groth M."/>
            <person name="Westermann M."/>
            <person name="Marz M."/>
            <person name="Spaller T."/>
            <person name="Winckler T."/>
            <person name="Schaap P."/>
            <person name="Glockner G."/>
        </authorList>
    </citation>
    <scope>NUCLEOTIDE SEQUENCE [LARGE SCALE GENOMIC DNA]</scope>
    <source>
        <strain evidence="1 2">Jena</strain>
    </source>
</reference>
<dbReference type="InParanoid" id="A0A2P6N1H7"/>
<dbReference type="EMBL" id="MDYQ01000255">
    <property type="protein sequence ID" value="PRP77760.1"/>
    <property type="molecule type" value="Genomic_DNA"/>
</dbReference>
<evidence type="ECO:0000313" key="2">
    <source>
        <dbReference type="Proteomes" id="UP000241769"/>
    </source>
</evidence>